<dbReference type="AlphaFoldDB" id="A0A955LHY2"/>
<protein>
    <submittedName>
        <fullName evidence="1">Uncharacterized protein</fullName>
    </submittedName>
</protein>
<reference evidence="1" key="2">
    <citation type="journal article" date="2021" name="Microbiome">
        <title>Successional dynamics and alternative stable states in a saline activated sludge microbial community over 9 years.</title>
        <authorList>
            <person name="Wang Y."/>
            <person name="Ye J."/>
            <person name="Ju F."/>
            <person name="Liu L."/>
            <person name="Boyd J.A."/>
            <person name="Deng Y."/>
            <person name="Parks D.H."/>
            <person name="Jiang X."/>
            <person name="Yin X."/>
            <person name="Woodcroft B.J."/>
            <person name="Tyson G.W."/>
            <person name="Hugenholtz P."/>
            <person name="Polz M.F."/>
            <person name="Zhang T."/>
        </authorList>
    </citation>
    <scope>NUCLEOTIDE SEQUENCE</scope>
    <source>
        <strain evidence="1">HKST-UBA01</strain>
    </source>
</reference>
<accession>A0A955LHY2</accession>
<proteinExistence type="predicted"/>
<dbReference type="EMBL" id="JAGQKX010000142">
    <property type="protein sequence ID" value="MCA9390592.1"/>
    <property type="molecule type" value="Genomic_DNA"/>
</dbReference>
<evidence type="ECO:0000313" key="2">
    <source>
        <dbReference type="Proteomes" id="UP000701698"/>
    </source>
</evidence>
<gene>
    <name evidence="1" type="ORF">KC571_04265</name>
</gene>
<name>A0A955LHY2_UNCKA</name>
<comment type="caution">
    <text evidence="1">The sequence shown here is derived from an EMBL/GenBank/DDBJ whole genome shotgun (WGS) entry which is preliminary data.</text>
</comment>
<organism evidence="1 2">
    <name type="scientific">candidate division WWE3 bacterium</name>
    <dbReference type="NCBI Taxonomy" id="2053526"/>
    <lineage>
        <taxon>Bacteria</taxon>
        <taxon>Katanobacteria</taxon>
    </lineage>
</organism>
<dbReference type="Proteomes" id="UP000701698">
    <property type="component" value="Unassembled WGS sequence"/>
</dbReference>
<sequence>MMQRGFAPLLLLIALVVLVGIGGGAYVVISNQSSQPDSQEDSLYNSVDYSGPYSNSDMGFGITVPVGWAYYEDYSSAQYQYFSLYEEDVTYDPNTTKQQELWFMTQSHSMQPCDRDACTELPTQKITVGSREYEAEFFSSGNASGGEDYKSFRVTIPQNDDDSVTILGFYHTNGEFQELIDILSSFTLAV</sequence>
<reference evidence="1" key="1">
    <citation type="submission" date="2020-04" db="EMBL/GenBank/DDBJ databases">
        <authorList>
            <person name="Zhang T."/>
        </authorList>
    </citation>
    <scope>NUCLEOTIDE SEQUENCE</scope>
    <source>
        <strain evidence="1">HKST-UBA01</strain>
    </source>
</reference>
<evidence type="ECO:0000313" key="1">
    <source>
        <dbReference type="EMBL" id="MCA9390592.1"/>
    </source>
</evidence>